<evidence type="ECO:0000256" key="3">
    <source>
        <dbReference type="ARBA" id="ARBA00022630"/>
    </source>
</evidence>
<evidence type="ECO:0000256" key="2">
    <source>
        <dbReference type="ARBA" id="ARBA00009347"/>
    </source>
</evidence>
<organism evidence="13 14">
    <name type="scientific">Acinetobacter baumannii</name>
    <dbReference type="NCBI Taxonomy" id="470"/>
    <lineage>
        <taxon>Bacteria</taxon>
        <taxon>Pseudomonadati</taxon>
        <taxon>Pseudomonadota</taxon>
        <taxon>Gammaproteobacteria</taxon>
        <taxon>Moraxellales</taxon>
        <taxon>Moraxellaceae</taxon>
        <taxon>Acinetobacter</taxon>
        <taxon>Acinetobacter calcoaceticus/baumannii complex</taxon>
    </lineage>
</organism>
<evidence type="ECO:0000313" key="13">
    <source>
        <dbReference type="EMBL" id="RSR57116.1"/>
    </source>
</evidence>
<dbReference type="GO" id="GO:0016627">
    <property type="term" value="F:oxidoreductase activity, acting on the CH-CH group of donors"/>
    <property type="evidence" value="ECO:0007669"/>
    <property type="project" value="InterPro"/>
</dbReference>
<name>A0A429MQR6_ACIBA</name>
<feature type="domain" description="Acyl-CoA dehydrogenase/oxidase N-terminal" evidence="12">
    <location>
        <begin position="39"/>
        <end position="157"/>
    </location>
</feature>
<dbReference type="InterPro" id="IPR052166">
    <property type="entry name" value="Diverse_Acyl-CoA_DH"/>
</dbReference>
<evidence type="ECO:0000259" key="11">
    <source>
        <dbReference type="Pfam" id="PF02770"/>
    </source>
</evidence>
<comment type="function">
    <text evidence="6">Involved in the assimilation of dimethylsulphoniopropionate (DMSP), an important compound in the fixation of carbon in marine phytoplankton, by mediating the conversion of 3-(methylthio)propanoyl-CoA (MMPA-CoA) to 3-(methylthio)acryloyl-CoA (MTA-CoA).</text>
</comment>
<evidence type="ECO:0000256" key="4">
    <source>
        <dbReference type="ARBA" id="ARBA00022827"/>
    </source>
</evidence>
<keyword evidence="4 9" id="KW-0274">FAD</keyword>
<dbReference type="EC" id="1.3.99.41" evidence="7"/>
<dbReference type="InterPro" id="IPR046373">
    <property type="entry name" value="Acyl-CoA_Oxase/DH_mid-dom_sf"/>
</dbReference>
<gene>
    <name evidence="13" type="ORF">EA686_10750</name>
</gene>
<feature type="domain" description="Acyl-CoA dehydrogenase/oxidase C-terminal" evidence="10">
    <location>
        <begin position="282"/>
        <end position="447"/>
    </location>
</feature>
<dbReference type="InterPro" id="IPR006091">
    <property type="entry name" value="Acyl-CoA_Oxase/DH_mid-dom"/>
</dbReference>
<dbReference type="Pfam" id="PF00441">
    <property type="entry name" value="Acyl-CoA_dh_1"/>
    <property type="match status" value="1"/>
</dbReference>
<comment type="similarity">
    <text evidence="2 9">Belongs to the acyl-CoA dehydrogenase family.</text>
</comment>
<evidence type="ECO:0000256" key="5">
    <source>
        <dbReference type="ARBA" id="ARBA00051388"/>
    </source>
</evidence>
<dbReference type="InterPro" id="IPR013786">
    <property type="entry name" value="AcylCoA_DH/ox_N"/>
</dbReference>
<dbReference type="Gene3D" id="2.40.110.10">
    <property type="entry name" value="Butyryl-CoA Dehydrogenase, subunit A, domain 2"/>
    <property type="match status" value="1"/>
</dbReference>
<protein>
    <recommendedName>
        <fullName evidence="8">3-methylmercaptopropionyl-CoA dehydrogenase</fullName>
        <ecNumber evidence="7">1.3.99.41</ecNumber>
    </recommendedName>
</protein>
<dbReference type="EMBL" id="RFDI01000508">
    <property type="protein sequence ID" value="RSR57116.1"/>
    <property type="molecule type" value="Genomic_DNA"/>
</dbReference>
<evidence type="ECO:0000256" key="1">
    <source>
        <dbReference type="ARBA" id="ARBA00001974"/>
    </source>
</evidence>
<dbReference type="Gene3D" id="1.10.540.10">
    <property type="entry name" value="Acyl-CoA dehydrogenase/oxidase, N-terminal domain"/>
    <property type="match status" value="1"/>
</dbReference>
<sequence>MPAYKAPLHDIRFLMNEVLDYPAHYKTLSNGESADPDTVDMILEGAADYCENVLSPLNQSGDEEGCHFDNGEVKTPKGFKEAYDQFVMGGWQGLSYPEEFGGQGLPMSLNLIKSEMMGTANWSFTMYPGLSSGCMNTILQFGTDEQKQTYMPKLVEGTWSGTMCLTEPQCGTDLGQVKTKAEPQADGTYKISGTKIFISAGEHDLTENIIHIVLARLPDAPAGTRGISLFIVPKFIPTADGGVGERNTVSCGSIEHKMGIRASATAVLNFDNATGYLIGEVNKGLHAMFTFMNTARIGTAVQGIAHAELSFQGALPYAKERMSMRALSGKKDPDKVADAIIHHADVRRMLLTQKAIAEGGRSMIYYAAQLADKMTDALTRGDQAAFEDYDDKLGFYTPILKGFLTELGLEAANHGMQVYGGHGYIKEWGMEQIVRDARISTLYEGTTG</sequence>
<dbReference type="AlphaFoldDB" id="A0A429MQR6"/>
<keyword evidence="3 9" id="KW-0285">Flavoprotein</keyword>
<comment type="caution">
    <text evidence="13">The sequence shown here is derived from an EMBL/GenBank/DDBJ whole genome shotgun (WGS) entry which is preliminary data.</text>
</comment>
<dbReference type="Proteomes" id="UP000280073">
    <property type="component" value="Unassembled WGS sequence"/>
</dbReference>
<evidence type="ECO:0000256" key="9">
    <source>
        <dbReference type="RuleBase" id="RU362125"/>
    </source>
</evidence>
<dbReference type="Gene3D" id="1.20.140.10">
    <property type="entry name" value="Butyryl-CoA Dehydrogenase, subunit A, domain 3"/>
    <property type="match status" value="1"/>
</dbReference>
<dbReference type="InterPro" id="IPR036250">
    <property type="entry name" value="AcylCo_DH-like_C"/>
</dbReference>
<evidence type="ECO:0000256" key="8">
    <source>
        <dbReference type="ARBA" id="ARBA00069043"/>
    </source>
</evidence>
<comment type="cofactor">
    <cofactor evidence="1 9">
        <name>FAD</name>
        <dbReference type="ChEBI" id="CHEBI:57692"/>
    </cofactor>
</comment>
<proteinExistence type="inferred from homology"/>
<feature type="domain" description="Acyl-CoA oxidase/dehydrogenase middle" evidence="11">
    <location>
        <begin position="163"/>
        <end position="272"/>
    </location>
</feature>
<dbReference type="Pfam" id="PF02771">
    <property type="entry name" value="Acyl-CoA_dh_N"/>
    <property type="match status" value="1"/>
</dbReference>
<dbReference type="PANTHER" id="PTHR42803:SF1">
    <property type="entry name" value="BROAD-SPECIFICITY LINEAR ACYL-COA DEHYDROGENASE FADE5"/>
    <property type="match status" value="1"/>
</dbReference>
<dbReference type="GO" id="GO:0050660">
    <property type="term" value="F:flavin adenine dinucleotide binding"/>
    <property type="evidence" value="ECO:0007669"/>
    <property type="project" value="InterPro"/>
</dbReference>
<keyword evidence="9" id="KW-0560">Oxidoreductase</keyword>
<evidence type="ECO:0000259" key="12">
    <source>
        <dbReference type="Pfam" id="PF02771"/>
    </source>
</evidence>
<dbReference type="SUPFAM" id="SSF56645">
    <property type="entry name" value="Acyl-CoA dehydrogenase NM domain-like"/>
    <property type="match status" value="1"/>
</dbReference>
<evidence type="ECO:0000259" key="10">
    <source>
        <dbReference type="Pfam" id="PF00441"/>
    </source>
</evidence>
<reference evidence="13 14" key="1">
    <citation type="submission" date="2018-10" db="EMBL/GenBank/DDBJ databases">
        <title>GWAS and RNA-Seq identify cryptic mechanisms of antimicrobial resistance in Acinetobacter baumannii.</title>
        <authorList>
            <person name="Sahl J.W."/>
        </authorList>
    </citation>
    <scope>NUCLEOTIDE SEQUENCE [LARGE SCALE GENOMIC DNA]</scope>
    <source>
        <strain evidence="13 14">TG28175</strain>
    </source>
</reference>
<evidence type="ECO:0000256" key="6">
    <source>
        <dbReference type="ARBA" id="ARBA00058683"/>
    </source>
</evidence>
<accession>A0A429MQR6</accession>
<evidence type="ECO:0000313" key="14">
    <source>
        <dbReference type="Proteomes" id="UP000280073"/>
    </source>
</evidence>
<feature type="non-terminal residue" evidence="13">
    <location>
        <position position="448"/>
    </location>
</feature>
<dbReference type="InterPro" id="IPR037069">
    <property type="entry name" value="AcylCoA_DH/ox_N_sf"/>
</dbReference>
<dbReference type="Pfam" id="PF02770">
    <property type="entry name" value="Acyl-CoA_dh_M"/>
    <property type="match status" value="1"/>
</dbReference>
<dbReference type="SUPFAM" id="SSF47203">
    <property type="entry name" value="Acyl-CoA dehydrogenase C-terminal domain-like"/>
    <property type="match status" value="1"/>
</dbReference>
<comment type="catalytic activity">
    <reaction evidence="5">
        <text>3-(methylsulfanyl)propanoyl-CoA + oxidized [electron-transfer flavoprotein] + H(+) = 3-(methylsulfanyl)acryloyl-CoA + reduced [electron-transfer flavoprotein]</text>
        <dbReference type="Rhea" id="RHEA:52612"/>
        <dbReference type="Rhea" id="RHEA-COMP:10685"/>
        <dbReference type="Rhea" id="RHEA-COMP:10686"/>
        <dbReference type="ChEBI" id="CHEBI:15378"/>
        <dbReference type="ChEBI" id="CHEBI:57692"/>
        <dbReference type="ChEBI" id="CHEBI:58307"/>
        <dbReference type="ChEBI" id="CHEBI:82815"/>
        <dbReference type="ChEBI" id="CHEBI:84994"/>
        <dbReference type="EC" id="1.3.99.41"/>
    </reaction>
    <physiologicalReaction direction="left-to-right" evidence="5">
        <dbReference type="Rhea" id="RHEA:52613"/>
    </physiologicalReaction>
</comment>
<dbReference type="PANTHER" id="PTHR42803">
    <property type="entry name" value="ACYL-COA DEHYDROGENASE"/>
    <property type="match status" value="1"/>
</dbReference>
<dbReference type="FunFam" id="2.40.110.10:FF:000031">
    <property type="entry name" value="Acyl-CoA dehydrogenase, putative"/>
    <property type="match status" value="1"/>
</dbReference>
<dbReference type="InterPro" id="IPR009100">
    <property type="entry name" value="AcylCoA_DH/oxidase_NM_dom_sf"/>
</dbReference>
<dbReference type="InterPro" id="IPR009075">
    <property type="entry name" value="AcylCo_DH/oxidase_C"/>
</dbReference>
<evidence type="ECO:0000256" key="7">
    <source>
        <dbReference type="ARBA" id="ARBA00066694"/>
    </source>
</evidence>